<organism evidence="2 3">
    <name type="scientific">Methylocucumis oryzae</name>
    <dbReference type="NCBI Taxonomy" id="1632867"/>
    <lineage>
        <taxon>Bacteria</taxon>
        <taxon>Pseudomonadati</taxon>
        <taxon>Pseudomonadota</taxon>
        <taxon>Gammaproteobacteria</taxon>
        <taxon>Methylococcales</taxon>
        <taxon>Methylococcaceae</taxon>
        <taxon>Methylocucumis</taxon>
    </lineage>
</organism>
<dbReference type="Pfam" id="PF01850">
    <property type="entry name" value="PIN"/>
    <property type="match status" value="1"/>
</dbReference>
<feature type="domain" description="PIN" evidence="1">
    <location>
        <begin position="20"/>
        <end position="83"/>
    </location>
</feature>
<dbReference type="SUPFAM" id="SSF88723">
    <property type="entry name" value="PIN domain-like"/>
    <property type="match status" value="1"/>
</dbReference>
<dbReference type="InterPro" id="IPR029060">
    <property type="entry name" value="PIN-like_dom_sf"/>
</dbReference>
<keyword evidence="3" id="KW-1185">Reference proteome</keyword>
<reference evidence="3" key="1">
    <citation type="submission" date="2015-03" db="EMBL/GenBank/DDBJ databases">
        <title>Draft genome sequence of a novel methanotroph (Sn10-6) isolated from flooded ricefield rhizosphere in India.</title>
        <authorList>
            <person name="Pandit P.S."/>
            <person name="Pore S.D."/>
            <person name="Arora P."/>
            <person name="Kapse N.G."/>
            <person name="Dhakephalkar P.K."/>
            <person name="Rahalkar M.C."/>
        </authorList>
    </citation>
    <scope>NUCLEOTIDE SEQUENCE [LARGE SCALE GENOMIC DNA]</scope>
    <source>
        <strain evidence="3">Sn10-6</strain>
    </source>
</reference>
<reference evidence="2 3" key="2">
    <citation type="journal article" date="2016" name="Microb. Ecol.">
        <title>Genome Characteristics of a Novel Type I Methanotroph (Sn10-6) Isolated from a Flooded Indian Rice Field.</title>
        <authorList>
            <person name="Rahalkar M.C."/>
            <person name="Pandit P.S."/>
            <person name="Dhakephalkar P.K."/>
            <person name="Pore S."/>
            <person name="Arora P."/>
            <person name="Kapse N."/>
        </authorList>
    </citation>
    <scope>NUCLEOTIDE SEQUENCE [LARGE SCALE GENOMIC DNA]</scope>
    <source>
        <strain evidence="2 3">Sn10-6</strain>
    </source>
</reference>
<gene>
    <name evidence="2" type="ORF">VZ94_05320</name>
</gene>
<dbReference type="EMBL" id="LAJX01000045">
    <property type="protein sequence ID" value="KJV07372.1"/>
    <property type="molecule type" value="Genomic_DNA"/>
</dbReference>
<dbReference type="RefSeq" id="WP_045778449.1">
    <property type="nucleotide sequence ID" value="NZ_LAJX01000045.1"/>
</dbReference>
<feature type="non-terminal residue" evidence="2">
    <location>
        <position position="1"/>
    </location>
</feature>
<protein>
    <recommendedName>
        <fullName evidence="1">PIN domain-containing protein</fullName>
    </recommendedName>
</protein>
<accession>A0A0F3IL18</accession>
<name>A0A0F3IL18_9GAMM</name>
<proteinExistence type="predicted"/>
<dbReference type="AlphaFoldDB" id="A0A0F3IL18"/>
<evidence type="ECO:0000259" key="1">
    <source>
        <dbReference type="Pfam" id="PF01850"/>
    </source>
</evidence>
<dbReference type="Proteomes" id="UP000033684">
    <property type="component" value="Unassembled WGS sequence"/>
</dbReference>
<evidence type="ECO:0000313" key="2">
    <source>
        <dbReference type="EMBL" id="KJV07372.1"/>
    </source>
</evidence>
<comment type="caution">
    <text evidence="2">The sequence shown here is derived from an EMBL/GenBank/DDBJ whole genome shotgun (WGS) entry which is preliminary data.</text>
</comment>
<evidence type="ECO:0000313" key="3">
    <source>
        <dbReference type="Proteomes" id="UP000033684"/>
    </source>
</evidence>
<sequence length="107" mass="12079">KLILISSKILQFFEISKLTDEFKKKELRLMESLASEVVQINPSIAARAKAFEQIGIQAFDALHLACAESNADVFLTVDDKFLKKTATIEILKIKVFSPLIWLNEVLV</sequence>
<dbReference type="Gene3D" id="3.40.50.1010">
    <property type="entry name" value="5'-nuclease"/>
    <property type="match status" value="1"/>
</dbReference>
<dbReference type="InterPro" id="IPR002716">
    <property type="entry name" value="PIN_dom"/>
</dbReference>